<dbReference type="GO" id="GO:0031012">
    <property type="term" value="C:extracellular matrix"/>
    <property type="evidence" value="ECO:0007669"/>
    <property type="project" value="TreeGrafter"/>
</dbReference>
<evidence type="ECO:0000256" key="1">
    <source>
        <dbReference type="SAM" id="MobiDB-lite"/>
    </source>
</evidence>
<evidence type="ECO:0000313" key="2">
    <source>
        <dbReference type="EMBL" id="KAK4831724.1"/>
    </source>
</evidence>
<feature type="region of interest" description="Disordered" evidence="1">
    <location>
        <begin position="1"/>
        <end position="24"/>
    </location>
</feature>
<dbReference type="PANTHER" id="PTHR33395">
    <property type="entry name" value="TRANSCRIPTASE, PUTATIVE-RELATED-RELATED"/>
    <property type="match status" value="1"/>
</dbReference>
<dbReference type="EMBL" id="JAUNZN010000001">
    <property type="protein sequence ID" value="KAK4831724.1"/>
    <property type="molecule type" value="Genomic_DNA"/>
</dbReference>
<dbReference type="Proteomes" id="UP001333110">
    <property type="component" value="Unassembled WGS sequence"/>
</dbReference>
<keyword evidence="3" id="KW-1185">Reference proteome</keyword>
<dbReference type="AlphaFoldDB" id="A0AAN7S4H8"/>
<organism evidence="2 3">
    <name type="scientific">Mycteria americana</name>
    <name type="common">Wood stork</name>
    <dbReference type="NCBI Taxonomy" id="33587"/>
    <lineage>
        <taxon>Eukaryota</taxon>
        <taxon>Metazoa</taxon>
        <taxon>Chordata</taxon>
        <taxon>Craniata</taxon>
        <taxon>Vertebrata</taxon>
        <taxon>Euteleostomi</taxon>
        <taxon>Archelosauria</taxon>
        <taxon>Archosauria</taxon>
        <taxon>Dinosauria</taxon>
        <taxon>Saurischia</taxon>
        <taxon>Theropoda</taxon>
        <taxon>Coelurosauria</taxon>
        <taxon>Aves</taxon>
        <taxon>Neognathae</taxon>
        <taxon>Neoaves</taxon>
        <taxon>Aequornithes</taxon>
        <taxon>Ciconiiformes</taxon>
        <taxon>Ciconiidae</taxon>
        <taxon>Mycteria</taxon>
    </lineage>
</organism>
<reference evidence="2 3" key="1">
    <citation type="journal article" date="2023" name="J. Hered.">
        <title>Chromosome-level genome of the wood stork (Mycteria americana) provides insight into avian chromosome evolution.</title>
        <authorList>
            <person name="Flamio R. Jr."/>
            <person name="Ramstad K.M."/>
        </authorList>
    </citation>
    <scope>NUCLEOTIDE SEQUENCE [LARGE SCALE GENOMIC DNA]</scope>
    <source>
        <strain evidence="2">JAX WOST 10</strain>
    </source>
</reference>
<dbReference type="GO" id="GO:0061343">
    <property type="term" value="P:cell adhesion involved in heart morphogenesis"/>
    <property type="evidence" value="ECO:0007669"/>
    <property type="project" value="TreeGrafter"/>
</dbReference>
<accession>A0AAN7S4H8</accession>
<evidence type="ECO:0000313" key="3">
    <source>
        <dbReference type="Proteomes" id="UP001333110"/>
    </source>
</evidence>
<gene>
    <name evidence="2" type="ORF">QYF61_018776</name>
</gene>
<dbReference type="PANTHER" id="PTHR33395:SF22">
    <property type="entry name" value="REVERSE TRANSCRIPTASE DOMAIN-CONTAINING PROTEIN"/>
    <property type="match status" value="1"/>
</dbReference>
<sequence>MPRSTVGPQALGAKIQDDANTDPPSVKEELVCALLQELDPYKSMGPGKIQPRVLRELADVIARPLSMIFEKLWRLRDIPED</sequence>
<dbReference type="GO" id="GO:0007508">
    <property type="term" value="P:larval heart development"/>
    <property type="evidence" value="ECO:0007669"/>
    <property type="project" value="TreeGrafter"/>
</dbReference>
<comment type="caution">
    <text evidence="2">The sequence shown here is derived from an EMBL/GenBank/DDBJ whole genome shotgun (WGS) entry which is preliminary data.</text>
</comment>
<proteinExistence type="predicted"/>
<protein>
    <submittedName>
        <fullName evidence="2">Uncharacterized protein</fullName>
    </submittedName>
</protein>
<name>A0AAN7S4H8_MYCAM</name>